<evidence type="ECO:0000256" key="1">
    <source>
        <dbReference type="ARBA" id="ARBA00004370"/>
    </source>
</evidence>
<dbReference type="Pfam" id="PF03669">
    <property type="entry name" value="ASTER"/>
    <property type="match status" value="1"/>
</dbReference>
<dbReference type="InterPro" id="IPR005351">
    <property type="entry name" value="ASTER"/>
</dbReference>
<keyword evidence="4 5" id="KW-0472">Membrane</keyword>
<keyword evidence="7" id="KW-1185">Reference proteome</keyword>
<dbReference type="EMBL" id="SWFT01000130">
    <property type="protein sequence ID" value="KAA8899090.1"/>
    <property type="molecule type" value="Genomic_DNA"/>
</dbReference>
<dbReference type="AlphaFoldDB" id="A0A642UHK1"/>
<dbReference type="PANTHER" id="PTHR28038">
    <property type="entry name" value="ADL329WP"/>
    <property type="match status" value="1"/>
</dbReference>
<dbReference type="GO" id="GO:0045048">
    <property type="term" value="P:protein insertion into ER membrane"/>
    <property type="evidence" value="ECO:0007669"/>
    <property type="project" value="InterPro"/>
</dbReference>
<keyword evidence="3 5" id="KW-1133">Transmembrane helix</keyword>
<dbReference type="RefSeq" id="XP_034010767.1">
    <property type="nucleotide sequence ID" value="XM_034157348.1"/>
</dbReference>
<dbReference type="GeneID" id="54783122"/>
<evidence type="ECO:0000313" key="7">
    <source>
        <dbReference type="Proteomes" id="UP000449547"/>
    </source>
</evidence>
<comment type="subcellular location">
    <subcellularLocation>
        <location evidence="1">Membrane</location>
    </subcellularLocation>
</comment>
<dbReference type="GO" id="GO:0005789">
    <property type="term" value="C:endoplasmic reticulum membrane"/>
    <property type="evidence" value="ECO:0007669"/>
    <property type="project" value="InterPro"/>
</dbReference>
<reference evidence="6 7" key="1">
    <citation type="submission" date="2019-07" db="EMBL/GenBank/DDBJ databases">
        <title>Genome assembly of two rare yeast pathogens: Diutina rugosa and Trichomonascus ciferrii.</title>
        <authorList>
            <person name="Mixao V."/>
            <person name="Saus E."/>
            <person name="Hansen A."/>
            <person name="Lass-Flor C."/>
            <person name="Gabaldon T."/>
        </authorList>
    </citation>
    <scope>NUCLEOTIDE SEQUENCE [LARGE SCALE GENOMIC DNA]</scope>
    <source>
        <strain evidence="6 7">CBS 613</strain>
    </source>
</reference>
<proteinExistence type="predicted"/>
<evidence type="ECO:0000256" key="4">
    <source>
        <dbReference type="ARBA" id="ARBA00023136"/>
    </source>
</evidence>
<dbReference type="OrthoDB" id="284718at2759"/>
<name>A0A642UHK1_DIURU</name>
<dbReference type="VEuPathDB" id="FungiDB:DIURU_004471"/>
<feature type="transmembrane region" description="Helical" evidence="5">
    <location>
        <begin position="77"/>
        <end position="98"/>
    </location>
</feature>
<evidence type="ECO:0000256" key="5">
    <source>
        <dbReference type="SAM" id="Phobius"/>
    </source>
</evidence>
<protein>
    <submittedName>
        <fullName evidence="6">Uncharacterized protein</fullName>
    </submittedName>
</protein>
<evidence type="ECO:0000256" key="2">
    <source>
        <dbReference type="ARBA" id="ARBA00022692"/>
    </source>
</evidence>
<dbReference type="OMA" id="MVAMFLR"/>
<dbReference type="GO" id="GO:0044183">
    <property type="term" value="F:protein folding chaperone"/>
    <property type="evidence" value="ECO:0007669"/>
    <property type="project" value="InterPro"/>
</dbReference>
<dbReference type="Proteomes" id="UP000449547">
    <property type="component" value="Unassembled WGS sequence"/>
</dbReference>
<sequence length="151" mass="16651">MSKKREDLIVPYVHHPAKPRGEASAVIAQSLPMAAMFMRNRMLSWTAVLLAVQAWLNEPRHKVESNDSKQQPAILRVTFAIMSLLMCYAELVFPSMSTMARQEQMMKKAAERAAERAAESAASSASTVAETVVSSVSSAVETATQKGWWPL</sequence>
<dbReference type="PANTHER" id="PTHR28038:SF1">
    <property type="entry name" value="ADL329WP"/>
    <property type="match status" value="1"/>
</dbReference>
<evidence type="ECO:0000256" key="3">
    <source>
        <dbReference type="ARBA" id="ARBA00022989"/>
    </source>
</evidence>
<keyword evidence="2 5" id="KW-0812">Transmembrane</keyword>
<accession>A0A642UHK1</accession>
<organism evidence="6 7">
    <name type="scientific">Diutina rugosa</name>
    <name type="common">Yeast</name>
    <name type="synonym">Candida rugosa</name>
    <dbReference type="NCBI Taxonomy" id="5481"/>
    <lineage>
        <taxon>Eukaryota</taxon>
        <taxon>Fungi</taxon>
        <taxon>Dikarya</taxon>
        <taxon>Ascomycota</taxon>
        <taxon>Saccharomycotina</taxon>
        <taxon>Pichiomycetes</taxon>
        <taxon>Debaryomycetaceae</taxon>
        <taxon>Diutina</taxon>
    </lineage>
</organism>
<comment type="caution">
    <text evidence="6">The sequence shown here is derived from an EMBL/GenBank/DDBJ whole genome shotgun (WGS) entry which is preliminary data.</text>
</comment>
<evidence type="ECO:0000313" key="6">
    <source>
        <dbReference type="EMBL" id="KAA8899090.1"/>
    </source>
</evidence>
<gene>
    <name evidence="6" type="ORF">DIURU_004471</name>
</gene>
<feature type="transmembrane region" description="Helical" evidence="5">
    <location>
        <begin position="42"/>
        <end position="57"/>
    </location>
</feature>